<dbReference type="GO" id="GO:0016740">
    <property type="term" value="F:transferase activity"/>
    <property type="evidence" value="ECO:0007669"/>
    <property type="project" value="UniProtKB-KW"/>
</dbReference>
<evidence type="ECO:0000256" key="1">
    <source>
        <dbReference type="SAM" id="MobiDB-lite"/>
    </source>
</evidence>
<dbReference type="InterPro" id="IPR036511">
    <property type="entry name" value="TGT-like_sf"/>
</dbReference>
<feature type="compositionally biased region" description="Polar residues" evidence="1">
    <location>
        <begin position="1"/>
        <end position="32"/>
    </location>
</feature>
<sequence>MAARPNRSSLSTVSFRVNSKSSSTPYSRTGTFTLHRDDGGSVTINTPGLMAPSSRGVVPHLSQDQLARVPNLAWIHTPFENYLQDKTPLPIFCPDAHPLHKLISLKTEKHIVSMSLRDPSSVNEMPANTAEFIQTQCIRGCRKVRPSDYVSYVSGANPDIVIAPGDTPFTPPPYSQKRIEKSITRSLNWLTHLATGLAPRPIFAPLMGGSNANARAAFAHSLVESLDPSDWQKLNPGRNINERARGNDEGSIVAPTTVSDVTATIHPIIERLDETLTGYVLEIAPIQSELRAQLGKQNGVVPPPLPTTAPSARAHAFATNVLAAPDPLESDILNYTEDIDARLPELVRSSLDHLSSHKPRLALGLALASPHIMLGLIEQGVDLIDSALAIRCASAGVALDFVFPVVGEHSGEKLDVGHNLYDTRYEQQFVELSSEFTGASNLSSSDKPTCYCSACSPVWDTQPVEHSKIDELALEGEGPHFAPAYTRAYIHHLLHTHEMSAHTLLTFHNLAVVEAMMAGARSTIENGTFEKELRLFEARYDGSMQVLRDAEKAWRGVDRARGKGRLAREKAEKAQYALEE</sequence>
<dbReference type="AlphaFoldDB" id="A0A8H7I132"/>
<dbReference type="InterPro" id="IPR002616">
    <property type="entry name" value="tRNA_ribo_trans-like"/>
</dbReference>
<organism evidence="3 4">
    <name type="scientific">Rhizoctonia solani</name>
    <dbReference type="NCBI Taxonomy" id="456999"/>
    <lineage>
        <taxon>Eukaryota</taxon>
        <taxon>Fungi</taxon>
        <taxon>Dikarya</taxon>
        <taxon>Basidiomycota</taxon>
        <taxon>Agaricomycotina</taxon>
        <taxon>Agaricomycetes</taxon>
        <taxon>Cantharellales</taxon>
        <taxon>Ceratobasidiaceae</taxon>
        <taxon>Rhizoctonia</taxon>
    </lineage>
</organism>
<dbReference type="InterPro" id="IPR050852">
    <property type="entry name" value="Queuine_tRNA-ribosyltrfase"/>
</dbReference>
<feature type="non-terminal residue" evidence="3">
    <location>
        <position position="580"/>
    </location>
</feature>
<dbReference type="EMBL" id="JACYCD010000009">
    <property type="protein sequence ID" value="KAF8714585.1"/>
    <property type="molecule type" value="Genomic_DNA"/>
</dbReference>
<reference evidence="3" key="1">
    <citation type="submission" date="2020-09" db="EMBL/GenBank/DDBJ databases">
        <title>Comparative genome analyses of four rice-infecting Rhizoctonia solani isolates reveal extensive enrichment of homogalacturonan modification genes.</title>
        <authorList>
            <person name="Lee D.-Y."/>
            <person name="Jeon J."/>
            <person name="Kim K.-T."/>
            <person name="Cheong K."/>
            <person name="Song H."/>
            <person name="Choi G."/>
            <person name="Ko J."/>
            <person name="Opiyo S.O."/>
            <person name="Zuo S."/>
            <person name="Madhav S."/>
            <person name="Lee Y.-H."/>
            <person name="Wang G.-L."/>
        </authorList>
    </citation>
    <scope>NUCLEOTIDE SEQUENCE</scope>
    <source>
        <strain evidence="3">AG1-IA WGL</strain>
    </source>
</reference>
<dbReference type="Proteomes" id="UP000602905">
    <property type="component" value="Unassembled WGS sequence"/>
</dbReference>
<dbReference type="PANTHER" id="PTHR46064:SF1">
    <property type="entry name" value="QUEUINE TRNA-RIBOSYLTRANSFERASE ACCESSORY SUBUNIT 2"/>
    <property type="match status" value="1"/>
</dbReference>
<feature type="domain" description="tRNA-guanine(15) transglycosylase-like" evidence="2">
    <location>
        <begin position="27"/>
        <end position="224"/>
    </location>
</feature>
<proteinExistence type="predicted"/>
<accession>A0A8H7I132</accession>
<name>A0A8H7I132_9AGAM</name>
<feature type="domain" description="tRNA-guanine(15) transglycosylase-like" evidence="2">
    <location>
        <begin position="342"/>
        <end position="540"/>
    </location>
</feature>
<feature type="region of interest" description="Disordered" evidence="1">
    <location>
        <begin position="1"/>
        <end position="39"/>
    </location>
</feature>
<comment type="caution">
    <text evidence="3">The sequence shown here is derived from an EMBL/GenBank/DDBJ whole genome shotgun (WGS) entry which is preliminary data.</text>
</comment>
<dbReference type="SUPFAM" id="SSF51713">
    <property type="entry name" value="tRNA-guanine transglycosylase"/>
    <property type="match status" value="2"/>
</dbReference>
<evidence type="ECO:0000313" key="4">
    <source>
        <dbReference type="Proteomes" id="UP000602905"/>
    </source>
</evidence>
<evidence type="ECO:0000259" key="2">
    <source>
        <dbReference type="Pfam" id="PF01702"/>
    </source>
</evidence>
<gene>
    <name evidence="3" type="ORF">RHS03_00108</name>
</gene>
<dbReference type="GO" id="GO:0006400">
    <property type="term" value="P:tRNA modification"/>
    <property type="evidence" value="ECO:0007669"/>
    <property type="project" value="InterPro"/>
</dbReference>
<keyword evidence="3" id="KW-0808">Transferase</keyword>
<dbReference type="PANTHER" id="PTHR46064">
    <property type="entry name" value="QUEUINE TRNA-RIBOSYLTRANSFERASE ACCESSORY SUBUNIT 2"/>
    <property type="match status" value="1"/>
</dbReference>
<dbReference type="Gene3D" id="3.20.20.105">
    <property type="entry name" value="Queuine tRNA-ribosyltransferase-like"/>
    <property type="match status" value="1"/>
</dbReference>
<protein>
    <submittedName>
        <fullName evidence="3">Queuine tRNA-ribosyltransferase</fullName>
    </submittedName>
</protein>
<dbReference type="OrthoDB" id="27601at2759"/>
<evidence type="ECO:0000313" key="3">
    <source>
        <dbReference type="EMBL" id="KAF8714585.1"/>
    </source>
</evidence>
<dbReference type="Pfam" id="PF01702">
    <property type="entry name" value="TGT"/>
    <property type="match status" value="2"/>
</dbReference>